<dbReference type="InterPro" id="IPR001611">
    <property type="entry name" value="Leu-rich_rpt"/>
</dbReference>
<sequence length="638" mass="69782">MIEPKATIQSGLSSPAITTFSKDSSITSVEEIPVDSENESSPVHGYVSYSIEDHLSTLRNLSANDLSNEEAILALPRRRNKSQRPLATQLAQALYPDLPGISALTNYDRLTTASKALVRERKRARLAVQLQPKNNSGGKLLRVQGPWAGQQLDPVDLKGPAAIPMPVKIGSAEDFEPIFRFLSQNLEVIRQETSDSNSESAAPEGFTGTPGFELTWKAPLLEFERGIVYEDGRLDLCKQVVGPTHIGKLMGSLESNTQIRHFLLGNNAISTTGAKEIAGFIQRHPDRIETWYLAGCHITRHGLSLLVPHMTASSSITNLWFKRNPLGSDSSGLLAELVLQTPHLRTLDLETTELGDEGTRRFIDAITGHPTSLRHLYLNANGIGQKACASLAKYLADPNCILESLFLSTNPIGDAGMLLLAPGLAKNKTLKRLTCASAGLTSKGVACLAKALCGTGPQLQALVLGASQTTKAHGQKFNYLDDDCIGDLEALVLSPSMRLLELGRTLFTEAGIQKIRSTAAQSELVFLDVHRVHVADKKTDTIAQTDLYDGNSVPKSCSLEVRHRLAANQAKHFPRSKSYDDFLVSEDLRFLRNTSDVRKIDSMYRTRDKRLGLPMDAVWENGDPTWKLITEDAEMAEG</sequence>
<reference evidence="1 2" key="1">
    <citation type="submission" date="2024-06" db="EMBL/GenBank/DDBJ databases">
        <title>Complete genome of Phlyctema vagabunda strain 19-DSS-EL-015.</title>
        <authorList>
            <person name="Fiorenzani C."/>
        </authorList>
    </citation>
    <scope>NUCLEOTIDE SEQUENCE [LARGE SCALE GENOMIC DNA]</scope>
    <source>
        <strain evidence="1 2">19-DSS-EL-015</strain>
    </source>
</reference>
<gene>
    <name evidence="1" type="ORF">PVAG01_09735</name>
</gene>
<dbReference type="PANTHER" id="PTHR24113">
    <property type="entry name" value="RAN GTPASE-ACTIVATING PROTEIN 1"/>
    <property type="match status" value="1"/>
</dbReference>
<name>A0ABR4P893_9HELO</name>
<keyword evidence="2" id="KW-1185">Reference proteome</keyword>
<dbReference type="InterPro" id="IPR032675">
    <property type="entry name" value="LRR_dom_sf"/>
</dbReference>
<dbReference type="EMBL" id="JBFCZG010000008">
    <property type="protein sequence ID" value="KAL3419513.1"/>
    <property type="molecule type" value="Genomic_DNA"/>
</dbReference>
<dbReference type="SMART" id="SM00368">
    <property type="entry name" value="LRR_RI"/>
    <property type="match status" value="7"/>
</dbReference>
<dbReference type="SUPFAM" id="SSF52047">
    <property type="entry name" value="RNI-like"/>
    <property type="match status" value="1"/>
</dbReference>
<proteinExistence type="predicted"/>
<dbReference type="PANTHER" id="PTHR24113:SF16">
    <property type="match status" value="1"/>
</dbReference>
<dbReference type="InterPro" id="IPR027038">
    <property type="entry name" value="RanGap"/>
</dbReference>
<accession>A0ABR4P893</accession>
<dbReference type="Gene3D" id="3.80.10.10">
    <property type="entry name" value="Ribonuclease Inhibitor"/>
    <property type="match status" value="1"/>
</dbReference>
<organism evidence="1 2">
    <name type="scientific">Phlyctema vagabunda</name>
    <dbReference type="NCBI Taxonomy" id="108571"/>
    <lineage>
        <taxon>Eukaryota</taxon>
        <taxon>Fungi</taxon>
        <taxon>Dikarya</taxon>
        <taxon>Ascomycota</taxon>
        <taxon>Pezizomycotina</taxon>
        <taxon>Leotiomycetes</taxon>
        <taxon>Helotiales</taxon>
        <taxon>Dermateaceae</taxon>
        <taxon>Phlyctema</taxon>
    </lineage>
</organism>
<dbReference type="Proteomes" id="UP001629113">
    <property type="component" value="Unassembled WGS sequence"/>
</dbReference>
<protein>
    <submittedName>
        <fullName evidence="1">Leucine rich repeat protein</fullName>
    </submittedName>
</protein>
<comment type="caution">
    <text evidence="1">The sequence shown here is derived from an EMBL/GenBank/DDBJ whole genome shotgun (WGS) entry which is preliminary data.</text>
</comment>
<evidence type="ECO:0000313" key="1">
    <source>
        <dbReference type="EMBL" id="KAL3419513.1"/>
    </source>
</evidence>
<evidence type="ECO:0000313" key="2">
    <source>
        <dbReference type="Proteomes" id="UP001629113"/>
    </source>
</evidence>
<dbReference type="Pfam" id="PF13516">
    <property type="entry name" value="LRR_6"/>
    <property type="match status" value="2"/>
</dbReference>